<dbReference type="Gene3D" id="1.10.287.1120">
    <property type="entry name" value="Bipartite methylase S protein"/>
    <property type="match status" value="1"/>
</dbReference>
<evidence type="ECO:0000313" key="6">
    <source>
        <dbReference type="Proteomes" id="UP000220102"/>
    </source>
</evidence>
<feature type="domain" description="Type I restriction modification DNA specificity" evidence="4">
    <location>
        <begin position="255"/>
        <end position="427"/>
    </location>
</feature>
<evidence type="ECO:0000256" key="2">
    <source>
        <dbReference type="ARBA" id="ARBA00022747"/>
    </source>
</evidence>
<accession>A0A2A8CVX5</accession>
<evidence type="ECO:0000259" key="4">
    <source>
        <dbReference type="Pfam" id="PF01420"/>
    </source>
</evidence>
<dbReference type="InterPro" id="IPR052021">
    <property type="entry name" value="Type-I_RS_S_subunit"/>
</dbReference>
<keyword evidence="5" id="KW-0540">Nuclease</keyword>
<protein>
    <submittedName>
        <fullName evidence="5">Restriction endonuclease</fullName>
    </submittedName>
</protein>
<dbReference type="Gene3D" id="3.90.220.20">
    <property type="entry name" value="DNA methylase specificity domains"/>
    <property type="match status" value="2"/>
</dbReference>
<dbReference type="CDD" id="cd17249">
    <property type="entry name" value="RMtype1_S_EcoR124I-TRD2-CR2_like"/>
    <property type="match status" value="1"/>
</dbReference>
<keyword evidence="5" id="KW-0378">Hydrolase</keyword>
<comment type="caution">
    <text evidence="5">The sequence shown here is derived from an EMBL/GenBank/DDBJ whole genome shotgun (WGS) entry which is preliminary data.</text>
</comment>
<dbReference type="GO" id="GO:0003677">
    <property type="term" value="F:DNA binding"/>
    <property type="evidence" value="ECO:0007669"/>
    <property type="project" value="UniProtKB-KW"/>
</dbReference>
<proteinExistence type="inferred from homology"/>
<sequence length="462" mass="51567">MVTSMRWGMHNLPSQQTAQDQFIMSTLAHQEYLDGLPAEWGRVRLGDLGSVYAGSTPRRSESQYWEGSIPWLTPSEVTGRTSKWIHHTEEQISKSGYESTSVHLVPKGSLLVTTRATIGEVAIAAMPITTNQGFKNLVLGSGDDPIFYYYVLRFVADEMKRLASGSTFDEISKSDFTEIVVPRPSLSEQRRIADVLATVDAAIQETDEVIAKQEQVKTGLLQDLLTRGLDAQGRLRDPEKEPEAFRETTDLGKVPAEWDLTTLGEVGIWKSGGTPRRSNPSYWGGETPWLTPKDMKSYRVERTTDYVTSEGLSGTKVAPAGSIFVVVRGMILAHTFPVCVSDRPMAFNQDVKAVIPSAEIASEYLGKWMQAHEGAFLRLVTEATHGTKRFDMSDLYSLSVAVPPREEQRSIVQRLHSQESRVDQEREYKSKLQCLKTGLMQDLLNGRVRVPEAKKRVNDVIA</sequence>
<keyword evidence="6" id="KW-1185">Reference proteome</keyword>
<dbReference type="PANTHER" id="PTHR30408">
    <property type="entry name" value="TYPE-1 RESTRICTION ENZYME ECOKI SPECIFICITY PROTEIN"/>
    <property type="match status" value="1"/>
</dbReference>
<keyword evidence="2" id="KW-0680">Restriction system</keyword>
<evidence type="ECO:0000256" key="3">
    <source>
        <dbReference type="ARBA" id="ARBA00023125"/>
    </source>
</evidence>
<dbReference type="InterPro" id="IPR044946">
    <property type="entry name" value="Restrct_endonuc_typeI_TRD_sf"/>
</dbReference>
<dbReference type="GO" id="GO:0009307">
    <property type="term" value="P:DNA restriction-modification system"/>
    <property type="evidence" value="ECO:0007669"/>
    <property type="project" value="UniProtKB-KW"/>
</dbReference>
<keyword evidence="5" id="KW-0255">Endonuclease</keyword>
<evidence type="ECO:0000313" key="5">
    <source>
        <dbReference type="EMBL" id="PEN12744.1"/>
    </source>
</evidence>
<dbReference type="CDD" id="cd17273">
    <property type="entry name" value="RMtype1_S_EcoJA69PI-TRD1-CR1_like"/>
    <property type="match status" value="1"/>
</dbReference>
<reference evidence="5 6" key="1">
    <citation type="submission" date="2017-10" db="EMBL/GenBank/DDBJ databases">
        <title>Draft genome of Longibacter Salinarum.</title>
        <authorList>
            <person name="Goh K.M."/>
            <person name="Shamsir M.S."/>
            <person name="Lim S.W."/>
        </authorList>
    </citation>
    <scope>NUCLEOTIDE SEQUENCE [LARGE SCALE GENOMIC DNA]</scope>
    <source>
        <strain evidence="5 6">KCTC 52045</strain>
    </source>
</reference>
<feature type="domain" description="Type I restriction modification DNA specificity" evidence="4">
    <location>
        <begin position="37"/>
        <end position="205"/>
    </location>
</feature>
<dbReference type="PANTHER" id="PTHR30408:SF12">
    <property type="entry name" value="TYPE I RESTRICTION ENZYME MJAVIII SPECIFICITY SUBUNIT"/>
    <property type="match status" value="1"/>
</dbReference>
<name>A0A2A8CVX5_9BACT</name>
<keyword evidence="3" id="KW-0238">DNA-binding</keyword>
<dbReference type="Proteomes" id="UP000220102">
    <property type="component" value="Unassembled WGS sequence"/>
</dbReference>
<gene>
    <name evidence="5" type="ORF">CRI94_12005</name>
</gene>
<dbReference type="GO" id="GO:0004519">
    <property type="term" value="F:endonuclease activity"/>
    <property type="evidence" value="ECO:0007669"/>
    <property type="project" value="UniProtKB-KW"/>
</dbReference>
<dbReference type="EMBL" id="PDEQ01000006">
    <property type="protein sequence ID" value="PEN12744.1"/>
    <property type="molecule type" value="Genomic_DNA"/>
</dbReference>
<comment type="similarity">
    <text evidence="1">Belongs to the type-I restriction system S methylase family.</text>
</comment>
<dbReference type="AlphaFoldDB" id="A0A2A8CVX5"/>
<dbReference type="SUPFAM" id="SSF116734">
    <property type="entry name" value="DNA methylase specificity domain"/>
    <property type="match status" value="2"/>
</dbReference>
<dbReference type="OrthoDB" id="667970at2"/>
<dbReference type="InterPro" id="IPR000055">
    <property type="entry name" value="Restrct_endonuc_typeI_TRD"/>
</dbReference>
<dbReference type="Pfam" id="PF01420">
    <property type="entry name" value="Methylase_S"/>
    <property type="match status" value="2"/>
</dbReference>
<evidence type="ECO:0000256" key="1">
    <source>
        <dbReference type="ARBA" id="ARBA00010923"/>
    </source>
</evidence>
<organism evidence="5 6">
    <name type="scientific">Longibacter salinarum</name>
    <dbReference type="NCBI Taxonomy" id="1850348"/>
    <lineage>
        <taxon>Bacteria</taxon>
        <taxon>Pseudomonadati</taxon>
        <taxon>Rhodothermota</taxon>
        <taxon>Rhodothermia</taxon>
        <taxon>Rhodothermales</taxon>
        <taxon>Salisaetaceae</taxon>
        <taxon>Longibacter</taxon>
    </lineage>
</organism>